<accession>A0A8S5P634</accession>
<dbReference type="EMBL" id="BK015328">
    <property type="protein sequence ID" value="DAE01644.1"/>
    <property type="molecule type" value="Genomic_DNA"/>
</dbReference>
<protein>
    <submittedName>
        <fullName evidence="1">Uncharacterized protein</fullName>
    </submittedName>
</protein>
<name>A0A8S5P634_9CAUD</name>
<sequence length="58" mass="6987">MDKLQIAHDLAILKLSRELKHAYFDDAHICQKYFQIRKEFSELLEAHDEHFFLNLGKK</sequence>
<organism evidence="1">
    <name type="scientific">Siphoviridae sp. ctkyp1</name>
    <dbReference type="NCBI Taxonomy" id="2825646"/>
    <lineage>
        <taxon>Viruses</taxon>
        <taxon>Duplodnaviria</taxon>
        <taxon>Heunggongvirae</taxon>
        <taxon>Uroviricota</taxon>
        <taxon>Caudoviricetes</taxon>
    </lineage>
</organism>
<reference evidence="1" key="1">
    <citation type="journal article" date="2021" name="Proc. Natl. Acad. Sci. U.S.A.">
        <title>A Catalog of Tens of Thousands of Viruses from Human Metagenomes Reveals Hidden Associations with Chronic Diseases.</title>
        <authorList>
            <person name="Tisza M.J."/>
            <person name="Buck C.B."/>
        </authorList>
    </citation>
    <scope>NUCLEOTIDE SEQUENCE</scope>
    <source>
        <strain evidence="1">Ctkyp1</strain>
    </source>
</reference>
<proteinExistence type="predicted"/>
<evidence type="ECO:0000313" key="1">
    <source>
        <dbReference type="EMBL" id="DAE01644.1"/>
    </source>
</evidence>